<organism evidence="2 3">
    <name type="scientific">Brevibacillus brevis</name>
    <name type="common">Bacillus brevis</name>
    <dbReference type="NCBI Taxonomy" id="1393"/>
    <lineage>
        <taxon>Bacteria</taxon>
        <taxon>Bacillati</taxon>
        <taxon>Bacillota</taxon>
        <taxon>Bacilli</taxon>
        <taxon>Bacillales</taxon>
        <taxon>Paenibacillaceae</taxon>
        <taxon>Brevibacillus</taxon>
    </lineage>
</organism>
<keyword evidence="1" id="KW-0732">Signal</keyword>
<sequence>MKKLLCSILTTFMLFLVGTSVMASEKSITVKVTDLTREEYLKILAEDMGITVEEADKYDKEQTKKTEARLKKQYPELFADTITTLAETNSYAYKTVQHTEEYPENDDFSAKVVATLKIYASGSFRQIVDVTGVSSRRVSGTYDYDWEENYAWTSPSAEEVREEGATAIDIGANGYFVVEVPYEINLGGFGFGGAYGNTFRYESEEMDIIFEYDLYDSI</sequence>
<reference evidence="2 3" key="1">
    <citation type="submission" date="2023-09" db="EMBL/GenBank/DDBJ databases">
        <title>Complete Genome and Methylome dissection of Bacillus brevis NEB573 original source of BbsI restriction endonuclease.</title>
        <authorList>
            <person name="Fomenkov A."/>
            <person name="Roberts R.D."/>
        </authorList>
    </citation>
    <scope>NUCLEOTIDE SEQUENCE [LARGE SCALE GENOMIC DNA]</scope>
    <source>
        <strain evidence="2 3">NEB573</strain>
    </source>
</reference>
<dbReference type="RefSeq" id="WP_310769217.1">
    <property type="nucleotide sequence ID" value="NZ_CP134050.1"/>
</dbReference>
<feature type="chain" id="PRO_5046094954" description="DUF4163 domain-containing protein" evidence="1">
    <location>
        <begin position="24"/>
        <end position="218"/>
    </location>
</feature>
<name>A0ABY9T5X7_BREBE</name>
<feature type="signal peptide" evidence="1">
    <location>
        <begin position="1"/>
        <end position="23"/>
    </location>
</feature>
<evidence type="ECO:0000256" key="1">
    <source>
        <dbReference type="SAM" id="SignalP"/>
    </source>
</evidence>
<dbReference type="Proteomes" id="UP001256827">
    <property type="component" value="Chromosome"/>
</dbReference>
<dbReference type="EMBL" id="CP134050">
    <property type="protein sequence ID" value="WNC15431.1"/>
    <property type="molecule type" value="Genomic_DNA"/>
</dbReference>
<evidence type="ECO:0008006" key="4">
    <source>
        <dbReference type="Google" id="ProtNLM"/>
    </source>
</evidence>
<protein>
    <recommendedName>
        <fullName evidence="4">DUF4163 domain-containing protein</fullName>
    </recommendedName>
</protein>
<keyword evidence="3" id="KW-1185">Reference proteome</keyword>
<evidence type="ECO:0000313" key="2">
    <source>
        <dbReference type="EMBL" id="WNC15431.1"/>
    </source>
</evidence>
<accession>A0ABY9T5X7</accession>
<gene>
    <name evidence="2" type="ORF">RGB73_03500</name>
</gene>
<proteinExistence type="predicted"/>
<evidence type="ECO:0000313" key="3">
    <source>
        <dbReference type="Proteomes" id="UP001256827"/>
    </source>
</evidence>